<dbReference type="Proteomes" id="UP000005007">
    <property type="component" value="Chromosome"/>
</dbReference>
<protein>
    <submittedName>
        <fullName evidence="1">Uncharacterized protein</fullName>
    </submittedName>
</protein>
<dbReference type="EMBL" id="CP003473">
    <property type="protein sequence ID" value="AFH99444.1"/>
    <property type="molecule type" value="Genomic_DNA"/>
</dbReference>
<sequence length="105" mass="12109">MFSKICSSFKLANLFKGFLFKRIASPMQSTRIVNMILNIKNALESENDPSNKIGKTLDLIVGFKKENPQDFDELFQILKELIQEYEKNPKEVKQNLTEILKKGKA</sequence>
<name>A0A0E0WBE0_HELPX</name>
<organism evidence="1 2">
    <name type="scientific">Helicobacter pylori Shi169</name>
    <dbReference type="NCBI Taxonomy" id="1163741"/>
    <lineage>
        <taxon>Bacteria</taxon>
        <taxon>Pseudomonadati</taxon>
        <taxon>Campylobacterota</taxon>
        <taxon>Epsilonproteobacteria</taxon>
        <taxon>Campylobacterales</taxon>
        <taxon>Helicobacteraceae</taxon>
        <taxon>Helicobacter</taxon>
    </lineage>
</organism>
<accession>A0A0E0WBE0</accession>
<gene>
    <name evidence="1" type="ORF">HPSH169_03740</name>
</gene>
<dbReference type="HOGENOM" id="CLU_176922_0_0_7"/>
<proteinExistence type="predicted"/>
<reference evidence="1 2" key="1">
    <citation type="submission" date="2012-04" db="EMBL/GenBank/DDBJ databases">
        <authorList>
            <person name="Kersulyte D."/>
            <person name="Cabrera L."/>
            <person name="Pacheco R."/>
            <person name="Herrera P."/>
            <person name="Rodriguez C."/>
            <person name="Gilman R.H."/>
            <person name="Berg D.E."/>
        </authorList>
    </citation>
    <scope>NUCLEOTIDE SEQUENCE [LARGE SCALE GENOMIC DNA]</scope>
    <source>
        <strain evidence="1 2">Shi169</strain>
    </source>
</reference>
<dbReference type="AlphaFoldDB" id="A0A0E0WBE0"/>
<dbReference type="PATRIC" id="fig|1163741.3.peg.748"/>
<dbReference type="KEGG" id="hhq:HPSH169_03740"/>
<evidence type="ECO:0000313" key="1">
    <source>
        <dbReference type="EMBL" id="AFH99444.1"/>
    </source>
</evidence>
<evidence type="ECO:0000313" key="2">
    <source>
        <dbReference type="Proteomes" id="UP000005007"/>
    </source>
</evidence>